<dbReference type="SMART" id="SM00128">
    <property type="entry name" value="IPPc"/>
    <property type="match status" value="1"/>
</dbReference>
<reference evidence="2 3" key="1">
    <citation type="submission" date="2016-11" db="EMBL/GenBank/DDBJ databases">
        <title>The macronuclear genome of Stentor coeruleus: a giant cell with tiny introns.</title>
        <authorList>
            <person name="Slabodnick M."/>
            <person name="Ruby J.G."/>
            <person name="Reiff S.B."/>
            <person name="Swart E.C."/>
            <person name="Gosai S."/>
            <person name="Prabakaran S."/>
            <person name="Witkowska E."/>
            <person name="Larue G.E."/>
            <person name="Fisher S."/>
            <person name="Freeman R.M."/>
            <person name="Gunawardena J."/>
            <person name="Chu W."/>
            <person name="Stover N.A."/>
            <person name="Gregory B.D."/>
            <person name="Nowacki M."/>
            <person name="Derisi J."/>
            <person name="Roy S.W."/>
            <person name="Marshall W.F."/>
            <person name="Sood P."/>
        </authorList>
    </citation>
    <scope>NUCLEOTIDE SEQUENCE [LARGE SCALE GENOMIC DNA]</scope>
    <source>
        <strain evidence="2">WM001</strain>
    </source>
</reference>
<dbReference type="InterPro" id="IPR046985">
    <property type="entry name" value="IP5"/>
</dbReference>
<dbReference type="InterPro" id="IPR036691">
    <property type="entry name" value="Endo/exonu/phosph_ase_sf"/>
</dbReference>
<dbReference type="PANTHER" id="PTHR11200:SF300">
    <property type="entry name" value="TYPE II INOSITOL 1,4,5-TRISPHOSPHATE 5-PHOSPHATASE"/>
    <property type="match status" value="1"/>
</dbReference>
<dbReference type="AlphaFoldDB" id="A0A1R2CTM3"/>
<protein>
    <recommendedName>
        <fullName evidence="1">Inositol polyphosphate-related phosphatase domain-containing protein</fullName>
    </recommendedName>
</protein>
<dbReference type="SUPFAM" id="SSF56219">
    <property type="entry name" value="DNase I-like"/>
    <property type="match status" value="1"/>
</dbReference>
<dbReference type="InterPro" id="IPR000300">
    <property type="entry name" value="IPPc"/>
</dbReference>
<name>A0A1R2CTM3_9CILI</name>
<dbReference type="Pfam" id="PF22669">
    <property type="entry name" value="Exo_endo_phos2"/>
    <property type="match status" value="1"/>
</dbReference>
<comment type="caution">
    <text evidence="2">The sequence shown here is derived from an EMBL/GenBank/DDBJ whole genome shotgun (WGS) entry which is preliminary data.</text>
</comment>
<dbReference type="GO" id="GO:0004439">
    <property type="term" value="F:phosphatidylinositol-4,5-bisphosphate 5-phosphatase activity"/>
    <property type="evidence" value="ECO:0007669"/>
    <property type="project" value="TreeGrafter"/>
</dbReference>
<gene>
    <name evidence="2" type="ORF">SteCoe_4891</name>
</gene>
<proteinExistence type="predicted"/>
<organism evidence="2 3">
    <name type="scientific">Stentor coeruleus</name>
    <dbReference type="NCBI Taxonomy" id="5963"/>
    <lineage>
        <taxon>Eukaryota</taxon>
        <taxon>Sar</taxon>
        <taxon>Alveolata</taxon>
        <taxon>Ciliophora</taxon>
        <taxon>Postciliodesmatophora</taxon>
        <taxon>Heterotrichea</taxon>
        <taxon>Heterotrichida</taxon>
        <taxon>Stentoridae</taxon>
        <taxon>Stentor</taxon>
    </lineage>
</organism>
<feature type="domain" description="Inositol polyphosphate-related phosphatase" evidence="1">
    <location>
        <begin position="194"/>
        <end position="492"/>
    </location>
</feature>
<sequence length="525" mass="60721">MKKSIANRLRKNEVIELCTAVSVRLKDKWRDCYITLISCLESNNRSELALFLFKPSRRYIQGKIELLTVMPVVHELTLIPESNGFVFRWREFSETQYIVTTKDKFLYDNLLDSICQAATYQREPFKLGSATHQWIWHYQDSIHPRIKGALQSQDPIFSNRKSIKFQPEHFGSEIMNTYIKEQLVKRESEYIKIDELLIFIGTWNCGGTGPEQSLVPWLRSSKPPDLLAVFFQEMCQLNAKNIFGDENREVQWQKFVSSQVAETFPGIKYVNVFSQSLVGLLSLVFIKASLRDQIKNLKFCIVKLGFKGYAGNKGAICVRMDYLNTSICFINCHLAAHKPKIDKRNKQVKQIFREASFIIKKNPISIFEHDFVFFAGDLNYRVHILSESEIRKAIDSGNFSILLQCDQLSYVQANDNILTDFKEANINFPPSYKFKKGADCYTEGRDPAWCDRILSRGPVTYTQYKLCMDICQSDHKPVMAESCIPIKITMSDAKEKIKVEIITEMSMIFEKYIANSQSRNDIENA</sequence>
<keyword evidence="3" id="KW-1185">Reference proteome</keyword>
<dbReference type="EMBL" id="MPUH01000063">
    <property type="protein sequence ID" value="OMJ92341.1"/>
    <property type="molecule type" value="Genomic_DNA"/>
</dbReference>
<accession>A0A1R2CTM3</accession>
<dbReference type="OrthoDB" id="312492at2759"/>
<evidence type="ECO:0000259" key="1">
    <source>
        <dbReference type="SMART" id="SM00128"/>
    </source>
</evidence>
<dbReference type="Proteomes" id="UP000187209">
    <property type="component" value="Unassembled WGS sequence"/>
</dbReference>
<evidence type="ECO:0000313" key="2">
    <source>
        <dbReference type="EMBL" id="OMJ92341.1"/>
    </source>
</evidence>
<evidence type="ECO:0000313" key="3">
    <source>
        <dbReference type="Proteomes" id="UP000187209"/>
    </source>
</evidence>
<dbReference type="GO" id="GO:0046856">
    <property type="term" value="P:phosphatidylinositol dephosphorylation"/>
    <property type="evidence" value="ECO:0007669"/>
    <property type="project" value="InterPro"/>
</dbReference>
<dbReference type="PANTHER" id="PTHR11200">
    <property type="entry name" value="INOSITOL 5-PHOSPHATASE"/>
    <property type="match status" value="1"/>
</dbReference>
<dbReference type="Gene3D" id="3.60.10.10">
    <property type="entry name" value="Endonuclease/exonuclease/phosphatase"/>
    <property type="match status" value="1"/>
</dbReference>